<evidence type="ECO:0000313" key="2">
    <source>
        <dbReference type="Proteomes" id="UP000007015"/>
    </source>
</evidence>
<dbReference type="EMBL" id="CM000127">
    <property type="protein sequence ID" value="EEC73448.1"/>
    <property type="molecule type" value="Genomic_DNA"/>
</dbReference>
<dbReference type="AlphaFoldDB" id="B8AEA1"/>
<gene>
    <name evidence="1" type="ORF">OsI_07745</name>
</gene>
<dbReference type="Gramene" id="BGIOSGA008470-TA">
    <property type="protein sequence ID" value="BGIOSGA008470-PA"/>
    <property type="gene ID" value="BGIOSGA008470"/>
</dbReference>
<keyword evidence="2" id="KW-1185">Reference proteome</keyword>
<reference evidence="1 2" key="1">
    <citation type="journal article" date="2005" name="PLoS Biol.">
        <title>The genomes of Oryza sativa: a history of duplications.</title>
        <authorList>
            <person name="Yu J."/>
            <person name="Wang J."/>
            <person name="Lin W."/>
            <person name="Li S."/>
            <person name="Li H."/>
            <person name="Zhou J."/>
            <person name="Ni P."/>
            <person name="Dong W."/>
            <person name="Hu S."/>
            <person name="Zeng C."/>
            <person name="Zhang J."/>
            <person name="Zhang Y."/>
            <person name="Li R."/>
            <person name="Xu Z."/>
            <person name="Li S."/>
            <person name="Li X."/>
            <person name="Zheng H."/>
            <person name="Cong L."/>
            <person name="Lin L."/>
            <person name="Yin J."/>
            <person name="Geng J."/>
            <person name="Li G."/>
            <person name="Shi J."/>
            <person name="Liu J."/>
            <person name="Lv H."/>
            <person name="Li J."/>
            <person name="Wang J."/>
            <person name="Deng Y."/>
            <person name="Ran L."/>
            <person name="Shi X."/>
            <person name="Wang X."/>
            <person name="Wu Q."/>
            <person name="Li C."/>
            <person name="Ren X."/>
            <person name="Wang J."/>
            <person name="Wang X."/>
            <person name="Li D."/>
            <person name="Liu D."/>
            <person name="Zhang X."/>
            <person name="Ji Z."/>
            <person name="Zhao W."/>
            <person name="Sun Y."/>
            <person name="Zhang Z."/>
            <person name="Bao J."/>
            <person name="Han Y."/>
            <person name="Dong L."/>
            <person name="Ji J."/>
            <person name="Chen P."/>
            <person name="Wu S."/>
            <person name="Liu J."/>
            <person name="Xiao Y."/>
            <person name="Bu D."/>
            <person name="Tan J."/>
            <person name="Yang L."/>
            <person name="Ye C."/>
            <person name="Zhang J."/>
            <person name="Xu J."/>
            <person name="Zhou Y."/>
            <person name="Yu Y."/>
            <person name="Zhang B."/>
            <person name="Zhuang S."/>
            <person name="Wei H."/>
            <person name="Liu B."/>
            <person name="Lei M."/>
            <person name="Yu H."/>
            <person name="Li Y."/>
            <person name="Xu H."/>
            <person name="Wei S."/>
            <person name="He X."/>
            <person name="Fang L."/>
            <person name="Zhang Z."/>
            <person name="Zhang Y."/>
            <person name="Huang X."/>
            <person name="Su Z."/>
            <person name="Tong W."/>
            <person name="Li J."/>
            <person name="Tong Z."/>
            <person name="Li S."/>
            <person name="Ye J."/>
            <person name="Wang L."/>
            <person name="Fang L."/>
            <person name="Lei T."/>
            <person name="Chen C."/>
            <person name="Chen H."/>
            <person name="Xu Z."/>
            <person name="Li H."/>
            <person name="Huang H."/>
            <person name="Zhang F."/>
            <person name="Xu H."/>
            <person name="Li N."/>
            <person name="Zhao C."/>
            <person name="Li S."/>
            <person name="Dong L."/>
            <person name="Huang Y."/>
            <person name="Li L."/>
            <person name="Xi Y."/>
            <person name="Qi Q."/>
            <person name="Li W."/>
            <person name="Zhang B."/>
            <person name="Hu W."/>
            <person name="Zhang Y."/>
            <person name="Tian X."/>
            <person name="Jiao Y."/>
            <person name="Liang X."/>
            <person name="Jin J."/>
            <person name="Gao L."/>
            <person name="Zheng W."/>
            <person name="Hao B."/>
            <person name="Liu S."/>
            <person name="Wang W."/>
            <person name="Yuan L."/>
            <person name="Cao M."/>
            <person name="McDermott J."/>
            <person name="Samudrala R."/>
            <person name="Wang J."/>
            <person name="Wong G.K."/>
            <person name="Yang H."/>
        </authorList>
    </citation>
    <scope>NUCLEOTIDE SEQUENCE [LARGE SCALE GENOMIC DNA]</scope>
    <source>
        <strain evidence="2">cv. 93-11</strain>
    </source>
</reference>
<proteinExistence type="predicted"/>
<name>B8AEA1_ORYSI</name>
<dbReference type="Proteomes" id="UP000007015">
    <property type="component" value="Chromosome 2"/>
</dbReference>
<dbReference type="HOGENOM" id="CLU_1952379_0_0_1"/>
<sequence>MAHRAKASAQARPSCRCCSQEQGLHPRWRPTLGTSTPAPLLLDLEDSLLVVSFGDFAGCSINNIEQNINTLQKSHLASPINCGGSEERKTVTALPLTWSNDKLREDRLRRRLVVTHIRMRADETTSCLE</sequence>
<organism evidence="1 2">
    <name type="scientific">Oryza sativa subsp. indica</name>
    <name type="common">Rice</name>
    <dbReference type="NCBI Taxonomy" id="39946"/>
    <lineage>
        <taxon>Eukaryota</taxon>
        <taxon>Viridiplantae</taxon>
        <taxon>Streptophyta</taxon>
        <taxon>Embryophyta</taxon>
        <taxon>Tracheophyta</taxon>
        <taxon>Spermatophyta</taxon>
        <taxon>Magnoliopsida</taxon>
        <taxon>Liliopsida</taxon>
        <taxon>Poales</taxon>
        <taxon>Poaceae</taxon>
        <taxon>BOP clade</taxon>
        <taxon>Oryzoideae</taxon>
        <taxon>Oryzeae</taxon>
        <taxon>Oryzinae</taxon>
        <taxon>Oryza</taxon>
        <taxon>Oryza sativa</taxon>
    </lineage>
</organism>
<evidence type="ECO:0000313" key="1">
    <source>
        <dbReference type="EMBL" id="EEC73448.1"/>
    </source>
</evidence>
<accession>B8AEA1</accession>
<protein>
    <submittedName>
        <fullName evidence="1">Uncharacterized protein</fullName>
    </submittedName>
</protein>